<sequence>MTGGLSFGWDNWGPRIPAASCPHAEAAVLSEVVVVSSSGGIEQCVHIAPPPWRTTRRRMPLSPAAKIVARCLIVAFGIAMENRYKDEGRRHTYL</sequence>
<accession>A0A6G1E942</accession>
<keyword evidence="2" id="KW-1185">Reference proteome</keyword>
<comment type="caution">
    <text evidence="1">The sequence shown here is derived from an EMBL/GenBank/DDBJ whole genome shotgun (WGS) entry which is preliminary data.</text>
</comment>
<name>A0A6G1E942_9ORYZ</name>
<protein>
    <submittedName>
        <fullName evidence="1">Uncharacterized protein</fullName>
    </submittedName>
</protein>
<dbReference type="AlphaFoldDB" id="A0A6G1E942"/>
<reference evidence="1 2" key="1">
    <citation type="submission" date="2019-11" db="EMBL/GenBank/DDBJ databases">
        <title>Whole genome sequence of Oryza granulata.</title>
        <authorList>
            <person name="Li W."/>
        </authorList>
    </citation>
    <scope>NUCLEOTIDE SEQUENCE [LARGE SCALE GENOMIC DNA]</scope>
    <source>
        <strain evidence="2">cv. Menghai</strain>
        <tissue evidence="1">Leaf</tissue>
    </source>
</reference>
<evidence type="ECO:0000313" key="2">
    <source>
        <dbReference type="Proteomes" id="UP000479710"/>
    </source>
</evidence>
<organism evidence="1 2">
    <name type="scientific">Oryza meyeriana var. granulata</name>
    <dbReference type="NCBI Taxonomy" id="110450"/>
    <lineage>
        <taxon>Eukaryota</taxon>
        <taxon>Viridiplantae</taxon>
        <taxon>Streptophyta</taxon>
        <taxon>Embryophyta</taxon>
        <taxon>Tracheophyta</taxon>
        <taxon>Spermatophyta</taxon>
        <taxon>Magnoliopsida</taxon>
        <taxon>Liliopsida</taxon>
        <taxon>Poales</taxon>
        <taxon>Poaceae</taxon>
        <taxon>BOP clade</taxon>
        <taxon>Oryzoideae</taxon>
        <taxon>Oryzeae</taxon>
        <taxon>Oryzinae</taxon>
        <taxon>Oryza</taxon>
        <taxon>Oryza meyeriana</taxon>
    </lineage>
</organism>
<dbReference type="Proteomes" id="UP000479710">
    <property type="component" value="Unassembled WGS sequence"/>
</dbReference>
<proteinExistence type="predicted"/>
<dbReference type="EMBL" id="SPHZ02000005">
    <property type="protein sequence ID" value="KAF0920463.1"/>
    <property type="molecule type" value="Genomic_DNA"/>
</dbReference>
<gene>
    <name evidence="1" type="ORF">E2562_035363</name>
</gene>
<evidence type="ECO:0000313" key="1">
    <source>
        <dbReference type="EMBL" id="KAF0920463.1"/>
    </source>
</evidence>